<dbReference type="Gene3D" id="1.10.443.10">
    <property type="entry name" value="Intergrase catalytic core"/>
    <property type="match status" value="1"/>
</dbReference>
<proteinExistence type="inferred from homology"/>
<protein>
    <submittedName>
        <fullName evidence="6">Integrase</fullName>
    </submittedName>
</protein>
<dbReference type="PANTHER" id="PTHR30349">
    <property type="entry name" value="PHAGE INTEGRASE-RELATED"/>
    <property type="match status" value="1"/>
</dbReference>
<dbReference type="InterPro" id="IPR022000">
    <property type="entry name" value="Min27-like_integrase_DNA_bind"/>
</dbReference>
<dbReference type="EMBL" id="JAUSRD010000004">
    <property type="protein sequence ID" value="MDP9893209.1"/>
    <property type="molecule type" value="Genomic_DNA"/>
</dbReference>
<dbReference type="GO" id="GO:0015074">
    <property type="term" value="P:DNA integration"/>
    <property type="evidence" value="ECO:0007669"/>
    <property type="project" value="UniProtKB-KW"/>
</dbReference>
<evidence type="ECO:0000256" key="2">
    <source>
        <dbReference type="ARBA" id="ARBA00022908"/>
    </source>
</evidence>
<keyword evidence="3" id="KW-0238">DNA-binding</keyword>
<dbReference type="PANTHER" id="PTHR30349:SF41">
    <property type="entry name" value="INTEGRASE_RECOMBINASE PROTEIN MJ0367-RELATED"/>
    <property type="match status" value="1"/>
</dbReference>
<evidence type="ECO:0000256" key="4">
    <source>
        <dbReference type="ARBA" id="ARBA00023172"/>
    </source>
</evidence>
<dbReference type="InterPro" id="IPR002104">
    <property type="entry name" value="Integrase_catalytic"/>
</dbReference>
<evidence type="ECO:0000259" key="5">
    <source>
        <dbReference type="PROSITE" id="PS51898"/>
    </source>
</evidence>
<dbReference type="AlphaFoldDB" id="A0AAW8CZ51"/>
<dbReference type="GO" id="GO:0003677">
    <property type="term" value="F:DNA binding"/>
    <property type="evidence" value="ECO:0007669"/>
    <property type="project" value="UniProtKB-KW"/>
</dbReference>
<dbReference type="InterPro" id="IPR004107">
    <property type="entry name" value="Integrase_SAM-like_N"/>
</dbReference>
<dbReference type="InterPro" id="IPR013762">
    <property type="entry name" value="Integrase-like_cat_sf"/>
</dbReference>
<dbReference type="Gene3D" id="1.10.150.130">
    <property type="match status" value="1"/>
</dbReference>
<evidence type="ECO:0000313" key="6">
    <source>
        <dbReference type="EMBL" id="MDP9893209.1"/>
    </source>
</evidence>
<dbReference type="GO" id="GO:0006310">
    <property type="term" value="P:DNA recombination"/>
    <property type="evidence" value="ECO:0007669"/>
    <property type="project" value="UniProtKB-KW"/>
</dbReference>
<dbReference type="PROSITE" id="PS51898">
    <property type="entry name" value="TYR_RECOMBINASE"/>
    <property type="match status" value="1"/>
</dbReference>
<dbReference type="Pfam" id="PF00589">
    <property type="entry name" value="Phage_integrase"/>
    <property type="match status" value="1"/>
</dbReference>
<comment type="caution">
    <text evidence="6">The sequence shown here is derived from an EMBL/GenBank/DDBJ whole genome shotgun (WGS) entry which is preliminary data.</text>
</comment>
<name>A0AAW8CZ51_9BURK</name>
<dbReference type="Pfam" id="PF14659">
    <property type="entry name" value="Phage_int_SAM_3"/>
    <property type="match status" value="1"/>
</dbReference>
<accession>A0AAW8CZ51</accession>
<reference evidence="6" key="1">
    <citation type="submission" date="2023-07" db="EMBL/GenBank/DDBJ databases">
        <title>Sorghum-associated microbial communities from plants grown in Nebraska, USA.</title>
        <authorList>
            <person name="Schachtman D."/>
        </authorList>
    </citation>
    <scope>NUCLEOTIDE SEQUENCE</scope>
    <source>
        <strain evidence="6">DS3754</strain>
    </source>
</reference>
<dbReference type="Proteomes" id="UP001242045">
    <property type="component" value="Unassembled WGS sequence"/>
</dbReference>
<dbReference type="CDD" id="cd01189">
    <property type="entry name" value="INT_ICEBs1_C_like"/>
    <property type="match status" value="1"/>
</dbReference>
<dbReference type="Pfam" id="PF12167">
    <property type="entry name" value="Arm-DNA-bind_2"/>
    <property type="match status" value="1"/>
</dbReference>
<gene>
    <name evidence="6" type="ORF">J2W31_002320</name>
</gene>
<keyword evidence="4" id="KW-0233">DNA recombination</keyword>
<feature type="domain" description="Tyr recombinase" evidence="5">
    <location>
        <begin position="190"/>
        <end position="373"/>
    </location>
</feature>
<evidence type="ECO:0000256" key="3">
    <source>
        <dbReference type="ARBA" id="ARBA00023125"/>
    </source>
</evidence>
<evidence type="ECO:0000256" key="1">
    <source>
        <dbReference type="ARBA" id="ARBA00008857"/>
    </source>
</evidence>
<dbReference type="InterPro" id="IPR050090">
    <property type="entry name" value="Tyrosine_recombinase_XerCD"/>
</dbReference>
<sequence>MAAIGITVISRKRKEVIQIAFSFRGAQCREIVDLPPTKANLAYAERLRAEIKGKIERGQFRYDDYFPESPRCKVFGHSSGKTTLIKTLLTDYKDRSKESLQPSTWSGYRKAIDNVLIPEFGDIQVGALGVGLLRDWIAKQRVTRKRMSNLLLPLRNALTEAVADEVIEFNPLDRLKLSRILPRDTLETDYEPDPYQWSELVSLLCSMDGTKRFAFQFWAFTGLRTSELIALTWADLDLAAMTARIDKAVVEGEEKGTKTKAGMRTIPLLPAARQALHAQKALNGPTVGRIFLNPRTGGEWTDQALLRLWQRTCTAAKGRYRNPYQMRHTFASHLLSQGENPAYIAKLLGHKSTEMVTRHYGRWVEQGAELGFDRPPARYGRECLPGLPLLDEVT</sequence>
<dbReference type="InterPro" id="IPR010998">
    <property type="entry name" value="Integrase_recombinase_N"/>
</dbReference>
<dbReference type="SUPFAM" id="SSF56349">
    <property type="entry name" value="DNA breaking-rejoining enzymes"/>
    <property type="match status" value="1"/>
</dbReference>
<comment type="similarity">
    <text evidence="1">Belongs to the 'phage' integrase family.</text>
</comment>
<keyword evidence="2" id="KW-0229">DNA integration</keyword>
<dbReference type="RefSeq" id="WP_307684841.1">
    <property type="nucleotide sequence ID" value="NZ_JAUSRD010000004.1"/>
</dbReference>
<evidence type="ECO:0000313" key="7">
    <source>
        <dbReference type="Proteomes" id="UP001242045"/>
    </source>
</evidence>
<dbReference type="InterPro" id="IPR011010">
    <property type="entry name" value="DNA_brk_join_enz"/>
</dbReference>
<organism evidence="6 7">
    <name type="scientific">Variovorax boronicumulans</name>
    <dbReference type="NCBI Taxonomy" id="436515"/>
    <lineage>
        <taxon>Bacteria</taxon>
        <taxon>Pseudomonadati</taxon>
        <taxon>Pseudomonadota</taxon>
        <taxon>Betaproteobacteria</taxon>
        <taxon>Burkholderiales</taxon>
        <taxon>Comamonadaceae</taxon>
        <taxon>Variovorax</taxon>
    </lineage>
</organism>